<evidence type="ECO:0000256" key="8">
    <source>
        <dbReference type="HAMAP-Rule" id="MF_00212"/>
    </source>
</evidence>
<dbReference type="PANTHER" id="PTHR43104:SF2">
    <property type="entry name" value="L-2-HYDROXYGLUTARATE DEHYDROGENASE, MITOCHONDRIAL"/>
    <property type="match status" value="1"/>
</dbReference>
<evidence type="ECO:0000313" key="10">
    <source>
        <dbReference type="Proteomes" id="UP000182498"/>
    </source>
</evidence>
<dbReference type="AlphaFoldDB" id="A0A0X2NL11"/>
<dbReference type="UniPathway" id="UPA00223">
    <property type="reaction ID" value="UER01008"/>
</dbReference>
<evidence type="ECO:0000256" key="7">
    <source>
        <dbReference type="ARBA" id="ARBA00023002"/>
    </source>
</evidence>
<keyword evidence="7 8" id="KW-0560">Oxidoreductase</keyword>
<evidence type="ECO:0000256" key="1">
    <source>
        <dbReference type="ARBA" id="ARBA00001139"/>
    </source>
</evidence>
<keyword evidence="6 8" id="KW-0274">FAD</keyword>
<dbReference type="NCBIfam" id="TIGR01320">
    <property type="entry name" value="mal_quin_oxido"/>
    <property type="match status" value="1"/>
</dbReference>
<dbReference type="EC" id="1.1.5.4" evidence="8"/>
<dbReference type="InterPro" id="IPR036188">
    <property type="entry name" value="FAD/NAD-bd_sf"/>
</dbReference>
<evidence type="ECO:0000256" key="5">
    <source>
        <dbReference type="ARBA" id="ARBA00022630"/>
    </source>
</evidence>
<dbReference type="GO" id="GO:0047545">
    <property type="term" value="F:(S)-2-hydroxyglutarate dehydrogenase activity"/>
    <property type="evidence" value="ECO:0007669"/>
    <property type="project" value="TreeGrafter"/>
</dbReference>
<dbReference type="SUPFAM" id="SSF51905">
    <property type="entry name" value="FAD/NAD(P)-binding domain"/>
    <property type="match status" value="1"/>
</dbReference>
<dbReference type="PANTHER" id="PTHR43104">
    <property type="entry name" value="L-2-HYDROXYGLUTARATE DEHYDROGENASE, MITOCHONDRIAL"/>
    <property type="match status" value="1"/>
</dbReference>
<comment type="pathway">
    <text evidence="3 8">Carbohydrate metabolism; tricarboxylic acid cycle; oxaloacetate from (S)-malate (quinone route): step 1/1.</text>
</comment>
<dbReference type="EMBL" id="FAUH01000004">
    <property type="protein sequence ID" value="CUU65420.1"/>
    <property type="molecule type" value="Genomic_DNA"/>
</dbReference>
<evidence type="ECO:0000313" key="9">
    <source>
        <dbReference type="EMBL" id="CUU65420.1"/>
    </source>
</evidence>
<dbReference type="NCBIfam" id="NF003611">
    <property type="entry name" value="PRK05257.3-2"/>
    <property type="match status" value="1"/>
</dbReference>
<comment type="cofactor">
    <cofactor evidence="2 8">
        <name>FAD</name>
        <dbReference type="ChEBI" id="CHEBI:57692"/>
    </cofactor>
</comment>
<proteinExistence type="inferred from homology"/>
<evidence type="ECO:0000256" key="2">
    <source>
        <dbReference type="ARBA" id="ARBA00001974"/>
    </source>
</evidence>
<evidence type="ECO:0000256" key="6">
    <source>
        <dbReference type="ARBA" id="ARBA00022827"/>
    </source>
</evidence>
<reference evidence="10" key="1">
    <citation type="submission" date="2015-11" db="EMBL/GenBank/DDBJ databases">
        <authorList>
            <person name="Dugat-Bony E."/>
        </authorList>
    </citation>
    <scope>NUCLEOTIDE SEQUENCE [LARGE SCALE GENOMIC DNA]</scope>
    <source>
        <strain evidence="10">Mu292</strain>
    </source>
</reference>
<dbReference type="GO" id="GO:0006099">
    <property type="term" value="P:tricarboxylic acid cycle"/>
    <property type="evidence" value="ECO:0007669"/>
    <property type="project" value="UniProtKB-UniRule"/>
</dbReference>
<evidence type="ECO:0000256" key="4">
    <source>
        <dbReference type="ARBA" id="ARBA00022532"/>
    </source>
</evidence>
<comment type="similarity">
    <text evidence="8">Belongs to the MQO family.</text>
</comment>
<organism evidence="9 10">
    <name type="scientific">Corynebacterium variabile</name>
    <dbReference type="NCBI Taxonomy" id="1727"/>
    <lineage>
        <taxon>Bacteria</taxon>
        <taxon>Bacillati</taxon>
        <taxon>Actinomycetota</taxon>
        <taxon>Actinomycetes</taxon>
        <taxon>Mycobacteriales</taxon>
        <taxon>Corynebacteriaceae</taxon>
        <taxon>Corynebacterium</taxon>
    </lineage>
</organism>
<gene>
    <name evidence="8" type="primary">mqo</name>
    <name evidence="9" type="ORF">CVAR292_00739</name>
</gene>
<protein>
    <recommendedName>
        <fullName evidence="8">Probable malate:quinone oxidoreductase</fullName>
        <ecNumber evidence="8">1.1.5.4</ecNumber>
    </recommendedName>
    <alternativeName>
        <fullName evidence="8">MQO</fullName>
    </alternativeName>
    <alternativeName>
        <fullName evidence="8">Malate dehydrogenase [quinone]</fullName>
    </alternativeName>
</protein>
<accession>A0A0X2NL11</accession>
<dbReference type="RefSeq" id="WP_176702190.1">
    <property type="nucleotide sequence ID" value="NZ_FAUH01000004.1"/>
</dbReference>
<evidence type="ECO:0000256" key="3">
    <source>
        <dbReference type="ARBA" id="ARBA00005012"/>
    </source>
</evidence>
<comment type="catalytic activity">
    <reaction evidence="1 8">
        <text>(S)-malate + a quinone = a quinol + oxaloacetate</text>
        <dbReference type="Rhea" id="RHEA:46012"/>
        <dbReference type="ChEBI" id="CHEBI:15589"/>
        <dbReference type="ChEBI" id="CHEBI:16452"/>
        <dbReference type="ChEBI" id="CHEBI:24646"/>
        <dbReference type="ChEBI" id="CHEBI:132124"/>
        <dbReference type="EC" id="1.1.5.4"/>
    </reaction>
</comment>
<dbReference type="NCBIfam" id="NF009875">
    <property type="entry name" value="PRK13339.1"/>
    <property type="match status" value="1"/>
</dbReference>
<dbReference type="NCBIfam" id="NF003606">
    <property type="entry name" value="PRK05257.2-1"/>
    <property type="match status" value="1"/>
</dbReference>
<dbReference type="Gene3D" id="3.30.9.10">
    <property type="entry name" value="D-Amino Acid Oxidase, subunit A, domain 2"/>
    <property type="match status" value="1"/>
</dbReference>
<dbReference type="InterPro" id="IPR006231">
    <property type="entry name" value="MQO"/>
</dbReference>
<keyword evidence="4 8" id="KW-0816">Tricarboxylic acid cycle</keyword>
<dbReference type="Gene3D" id="3.50.50.60">
    <property type="entry name" value="FAD/NAD(P)-binding domain"/>
    <property type="match status" value="1"/>
</dbReference>
<keyword evidence="5 8" id="KW-0285">Flavoprotein</keyword>
<dbReference type="Pfam" id="PF06039">
    <property type="entry name" value="Mqo"/>
    <property type="match status" value="1"/>
</dbReference>
<keyword evidence="10" id="KW-1185">Reference proteome</keyword>
<dbReference type="Proteomes" id="UP000182498">
    <property type="component" value="Unassembled WGS sequence"/>
</dbReference>
<sequence>MKRIVLNVSPSQNDRVDVALVGAGVISTTLSVMLRELQPDWSQLIIERQDIPASESSDPWNNAGTGHSALCELNYTPEVNGKVDITKAVNINEKFQVSRQFWSYLVENGTLGDPSEWINPTPHMSFGHGAKDVAYIKARYEALKDNPLFPDMHYTDDPEVFASKVPLMDKGRDYSEGVGLSWIDAGTDINYGALTRQYLDAVTAQGVEVRYGSQTTDITREGNGWKLTVKNLHNGDTTTVHAKFVFVGAGGMALPLLQKSGISEIKGYAGFPVSGQWLRCTNQELVDQHAAKVYGKAAVGAPPMSVPHLDTRVIDGKKGLLFGPYAGWTPKFLKQGSYLDLFKSLRPGNIPSYLGVAAQEFGLTKYLVTEVLKNQAARVESLREYMPDARDEDWELVTAGQRVQVIKPAKAPKFGSLEFGTALINSADGSIAGLMGASPGASIAPSAMFEVLQACFSDRMDEWTPKLKDMVPSYGSKLSDDNALYNEQWERSQKALKLA</sequence>
<dbReference type="GO" id="GO:0008924">
    <property type="term" value="F:L-malate dehydrogenase (quinone) activity"/>
    <property type="evidence" value="ECO:0007669"/>
    <property type="project" value="UniProtKB-UniRule"/>
</dbReference>
<dbReference type="HAMAP" id="MF_00212">
    <property type="entry name" value="MQO"/>
    <property type="match status" value="1"/>
</dbReference>
<name>A0A0X2NL11_9CORY</name>